<evidence type="ECO:0000313" key="1">
    <source>
        <dbReference type="EMBL" id="WPL17702.1"/>
    </source>
</evidence>
<sequence length="182" mass="20239">MQPIKQLARVLATLSNERQALFTLADLRSALPTHRPGALRAVIMRAERDGLLMRVCRGLYLYPVVGSNDGLLLYHAAARLRASVFNYISLESALSDAGVISQIPINHVTLMSSGRTTTLSCGAFGSIEFVHTKKRPNELADQLIYDARCHLWRAPVELALRDMKAVRRDLDLVQWDAVDDAL</sequence>
<name>A0ABZ0SA09_9GAMM</name>
<organism evidence="1 2">
    <name type="scientific">Thiorhodovibrio winogradskyi</name>
    <dbReference type="NCBI Taxonomy" id="77007"/>
    <lineage>
        <taxon>Bacteria</taxon>
        <taxon>Pseudomonadati</taxon>
        <taxon>Pseudomonadota</taxon>
        <taxon>Gammaproteobacteria</taxon>
        <taxon>Chromatiales</taxon>
        <taxon>Chromatiaceae</taxon>
        <taxon>Thiorhodovibrio</taxon>
    </lineage>
</organism>
<gene>
    <name evidence="1" type="ORF">Thiowin_02741</name>
</gene>
<protein>
    <recommendedName>
        <fullName evidence="3">Transcriptional regulator, AbiEi antitoxin, Type IV TA system</fullName>
    </recommendedName>
</protein>
<evidence type="ECO:0000313" key="2">
    <source>
        <dbReference type="Proteomes" id="UP001432180"/>
    </source>
</evidence>
<dbReference type="RefSeq" id="WP_328983512.1">
    <property type="nucleotide sequence ID" value="NZ_CP121472.1"/>
</dbReference>
<dbReference type="NCBIfam" id="NF047376">
    <property type="entry name" value="TAA_AbiEi"/>
    <property type="match status" value="1"/>
</dbReference>
<accession>A0ABZ0SA09</accession>
<proteinExistence type="predicted"/>
<evidence type="ECO:0008006" key="3">
    <source>
        <dbReference type="Google" id="ProtNLM"/>
    </source>
</evidence>
<dbReference type="EMBL" id="CP121472">
    <property type="protein sequence ID" value="WPL17702.1"/>
    <property type="molecule type" value="Genomic_DNA"/>
</dbReference>
<dbReference type="Proteomes" id="UP001432180">
    <property type="component" value="Chromosome"/>
</dbReference>
<keyword evidence="2" id="KW-1185">Reference proteome</keyword>
<dbReference type="InterPro" id="IPR059220">
    <property type="entry name" value="AbiEi"/>
</dbReference>
<reference evidence="1 2" key="1">
    <citation type="journal article" date="2023" name="Microorganisms">
        <title>Thiorhodovibrio frisius and Trv. litoralis spp. nov., Two Novel Members from a Clade of Fastidious Purple Sulfur Bacteria That Exhibit Unique Red-Shifted Light-Harvesting Capabilities.</title>
        <authorList>
            <person name="Methner A."/>
            <person name="Kuzyk S.B."/>
            <person name="Petersen J."/>
            <person name="Bauer S."/>
            <person name="Brinkmann H."/>
            <person name="Sichau K."/>
            <person name="Wanner G."/>
            <person name="Wolf J."/>
            <person name="Neumann-Schaal M."/>
            <person name="Henke P."/>
            <person name="Tank M."/>
            <person name="Sproer C."/>
            <person name="Bunk B."/>
            <person name="Overmann J."/>
        </authorList>
    </citation>
    <scope>NUCLEOTIDE SEQUENCE [LARGE SCALE GENOMIC DNA]</scope>
    <source>
        <strain evidence="1 2">DSM 6702</strain>
    </source>
</reference>